<protein>
    <submittedName>
        <fullName evidence="2">Uncharacterized protein</fullName>
    </submittedName>
</protein>
<comment type="caution">
    <text evidence="2">The sequence shown here is derived from an EMBL/GenBank/DDBJ whole genome shotgun (WGS) entry which is preliminary data.</text>
</comment>
<evidence type="ECO:0000256" key="1">
    <source>
        <dbReference type="SAM" id="MobiDB-lite"/>
    </source>
</evidence>
<organism evidence="2 3">
    <name type="scientific">Prorocentrum cordatum</name>
    <dbReference type="NCBI Taxonomy" id="2364126"/>
    <lineage>
        <taxon>Eukaryota</taxon>
        <taxon>Sar</taxon>
        <taxon>Alveolata</taxon>
        <taxon>Dinophyceae</taxon>
        <taxon>Prorocentrales</taxon>
        <taxon>Prorocentraceae</taxon>
        <taxon>Prorocentrum</taxon>
    </lineage>
</organism>
<reference evidence="2" key="1">
    <citation type="submission" date="2023-10" db="EMBL/GenBank/DDBJ databases">
        <authorList>
            <person name="Chen Y."/>
            <person name="Shah S."/>
            <person name="Dougan E. K."/>
            <person name="Thang M."/>
            <person name="Chan C."/>
        </authorList>
    </citation>
    <scope>NUCLEOTIDE SEQUENCE [LARGE SCALE GENOMIC DNA]</scope>
</reference>
<dbReference type="EMBL" id="CAUYUJ010019993">
    <property type="protein sequence ID" value="CAK0895129.1"/>
    <property type="molecule type" value="Genomic_DNA"/>
</dbReference>
<sequence length="101" mass="11230">MGGAIQDVLTVQRSWTDSEGFPAKFGSHEHEDFGSPGRNPLRRVPRAVRSRLAREYDPPGCRHTLLSFRVPLFLDSAPVASSEKAQSEARVLMLLKARILS</sequence>
<gene>
    <name evidence="2" type="ORF">PCOR1329_LOCUS73967</name>
</gene>
<evidence type="ECO:0000313" key="3">
    <source>
        <dbReference type="Proteomes" id="UP001189429"/>
    </source>
</evidence>
<dbReference type="Proteomes" id="UP001189429">
    <property type="component" value="Unassembled WGS sequence"/>
</dbReference>
<name>A0ABN9XAI7_9DINO</name>
<evidence type="ECO:0000313" key="2">
    <source>
        <dbReference type="EMBL" id="CAK0895129.1"/>
    </source>
</evidence>
<proteinExistence type="predicted"/>
<accession>A0ABN9XAI7</accession>
<feature type="region of interest" description="Disordered" evidence="1">
    <location>
        <begin position="18"/>
        <end position="42"/>
    </location>
</feature>
<keyword evidence="3" id="KW-1185">Reference proteome</keyword>